<evidence type="ECO:0000256" key="5">
    <source>
        <dbReference type="ARBA" id="ARBA00022747"/>
    </source>
</evidence>
<dbReference type="CDD" id="cd22332">
    <property type="entry name" value="HsdR_N"/>
    <property type="match status" value="1"/>
</dbReference>
<dbReference type="InterPro" id="IPR051268">
    <property type="entry name" value="Type-I_R_enzyme_R_subunit"/>
</dbReference>
<evidence type="ECO:0000256" key="8">
    <source>
        <dbReference type="ARBA" id="ARBA00022840"/>
    </source>
</evidence>
<dbReference type="GO" id="GO:0009035">
    <property type="term" value="F:type I site-specific deoxyribonuclease activity"/>
    <property type="evidence" value="ECO:0007669"/>
    <property type="project" value="UniProtKB-EC"/>
</dbReference>
<dbReference type="GeneID" id="93091459"/>
<comment type="similarity">
    <text evidence="2 10">Belongs to the HsdR family.</text>
</comment>
<reference evidence="11 12" key="1">
    <citation type="submission" date="2018-06" db="EMBL/GenBank/DDBJ databases">
        <authorList>
            <consortium name="Pathogen Informatics"/>
            <person name="Doyle S."/>
        </authorList>
    </citation>
    <scope>NUCLEOTIDE SEQUENCE [LARGE SCALE GENOMIC DNA]</scope>
    <source>
        <strain evidence="11 12">NCTC12475</strain>
    </source>
</reference>
<dbReference type="Proteomes" id="UP000254920">
    <property type="component" value="Unassembled WGS sequence"/>
</dbReference>
<dbReference type="EC" id="3.1.21.3" evidence="10"/>
<dbReference type="RefSeq" id="WP_089183188.1">
    <property type="nucleotide sequence ID" value="NZ_CP043427.1"/>
</dbReference>
<keyword evidence="9 10" id="KW-0238">DNA-binding</keyword>
<evidence type="ECO:0000256" key="3">
    <source>
        <dbReference type="ARBA" id="ARBA00022722"/>
    </source>
</evidence>
<dbReference type="Gene3D" id="3.40.50.300">
    <property type="entry name" value="P-loop containing nucleotide triphosphate hydrolases"/>
    <property type="match status" value="2"/>
</dbReference>
<organism evidence="11 12">
    <name type="scientific">Campylobacter sputorum subsp. sputorum</name>
    <dbReference type="NCBI Taxonomy" id="32024"/>
    <lineage>
        <taxon>Bacteria</taxon>
        <taxon>Pseudomonadati</taxon>
        <taxon>Campylobacterota</taxon>
        <taxon>Epsilonproteobacteria</taxon>
        <taxon>Campylobacterales</taxon>
        <taxon>Campylobacteraceae</taxon>
        <taxon>Campylobacter</taxon>
    </lineage>
</organism>
<dbReference type="Pfam" id="PF18766">
    <property type="entry name" value="SWI2_SNF2"/>
    <property type="match status" value="1"/>
</dbReference>
<dbReference type="CDD" id="cd18800">
    <property type="entry name" value="SF2_C_EcoR124I-like"/>
    <property type="match status" value="1"/>
</dbReference>
<dbReference type="Gene3D" id="3.90.1570.50">
    <property type="match status" value="1"/>
</dbReference>
<evidence type="ECO:0000256" key="4">
    <source>
        <dbReference type="ARBA" id="ARBA00022741"/>
    </source>
</evidence>
<evidence type="ECO:0000256" key="7">
    <source>
        <dbReference type="ARBA" id="ARBA00022801"/>
    </source>
</evidence>
<evidence type="ECO:0000256" key="6">
    <source>
        <dbReference type="ARBA" id="ARBA00022759"/>
    </source>
</evidence>
<dbReference type="OrthoDB" id="9758243at2"/>
<evidence type="ECO:0000256" key="1">
    <source>
        <dbReference type="ARBA" id="ARBA00000851"/>
    </source>
</evidence>
<proteinExistence type="inferred from homology"/>
<comment type="catalytic activity">
    <reaction evidence="1 10">
        <text>Endonucleolytic cleavage of DNA to give random double-stranded fragments with terminal 5'-phosphates, ATP is simultaneously hydrolyzed.</text>
        <dbReference type="EC" id="3.1.21.3"/>
    </reaction>
</comment>
<protein>
    <recommendedName>
        <fullName evidence="10">Type I restriction enzyme endonuclease subunit</fullName>
        <shortName evidence="10">R protein</shortName>
        <ecNumber evidence="10">3.1.21.3</ecNumber>
    </recommendedName>
</protein>
<comment type="subunit">
    <text evidence="10">The type I restriction/modification system is composed of three polypeptides R, M and S.</text>
</comment>
<accession>A0A381DJW2</accession>
<dbReference type="InterPro" id="IPR014001">
    <property type="entry name" value="Helicase_ATP-bd"/>
</dbReference>
<dbReference type="GO" id="GO:0009307">
    <property type="term" value="P:DNA restriction-modification system"/>
    <property type="evidence" value="ECO:0007669"/>
    <property type="project" value="UniProtKB-KW"/>
</dbReference>
<dbReference type="AlphaFoldDB" id="A0A381DJW2"/>
<dbReference type="InterPro" id="IPR055180">
    <property type="entry name" value="HsdR_RecA-like_helicase_dom_2"/>
</dbReference>
<dbReference type="InterPro" id="IPR021810">
    <property type="entry name" value="T1RH-like_C"/>
</dbReference>
<keyword evidence="5 10" id="KW-0680">Restriction system</keyword>
<dbReference type="InterPro" id="IPR004473">
    <property type="entry name" value="Restrct_endonuc_typeI_HsdR"/>
</dbReference>
<dbReference type="InterPro" id="IPR040980">
    <property type="entry name" value="SWI2_SNF2"/>
</dbReference>
<dbReference type="GO" id="GO:0003677">
    <property type="term" value="F:DNA binding"/>
    <property type="evidence" value="ECO:0007669"/>
    <property type="project" value="UniProtKB-KW"/>
</dbReference>
<keyword evidence="8 10" id="KW-0067">ATP-binding</keyword>
<keyword evidence="12" id="KW-1185">Reference proteome</keyword>
<gene>
    <name evidence="11" type="primary">hsdR</name>
    <name evidence="11" type="ORF">NCTC12475_01038</name>
</gene>
<dbReference type="GO" id="GO:0005524">
    <property type="term" value="F:ATP binding"/>
    <property type="evidence" value="ECO:0007669"/>
    <property type="project" value="UniProtKB-KW"/>
</dbReference>
<dbReference type="CDD" id="cd18030">
    <property type="entry name" value="DEXHc_RE_I_HsdR"/>
    <property type="match status" value="1"/>
</dbReference>
<dbReference type="Pfam" id="PF04313">
    <property type="entry name" value="HSDR_N"/>
    <property type="match status" value="1"/>
</dbReference>
<sequence>MTPDTSENALQNQTIELFVKMGYKFISRSENLTFRNNDKNEVIFKEILVKKLSEINSYEYKDKFYKFSPKNIQKAINDLNISLNEGLNIANKKITNLLLYGTSQIENLADGSKKSFDINFIDFKNPENNDFYITEEFEILNANQHQKKKTSRPDLVAFINGIPIMVIELKSSLKSVDNGVRQILNEQNKDNIQNFYKFIQIAMAGNSNEAKYATTQTQREKYAIWKEDGLKDELRKLIDDREISVLDESIFALARKERILEFIENFIIFDANVKKICRYQQYFGIKNTLKRVKNLENGKRKGGLIWHTQGSGKSLTMVMLSKILIKTYKNSKIILVTDRTDLEEQLKDTFFNTGIKPLKATSGADLISKLKSGASVITTLINKFNKYEKDILTDSNIFVLVDEAHRTQGGDLHDSMKSYLPNACFIGFTGTPLLKREKSSFLKFGGEIHRYTIDDAVKDGVVVPLLYESRFAKQGILDENSLNRKFDMISRNLSDDEKDLLAKEWAKFQKIASSEQRLEIIAFDIYEHFKSAVKPFGTKAMLVANSRYEAIKYHQIFEKHFNDLKTIFVISGNDGEENDGGDKKFITDKYKKLLLNFSSEIDFLNRVKSDFISGDLDLIIVVNKLLTGFDAPPASVLYIDRPLKEHNLLQAIARVNRLYKGKEYGLIVDYRGLLEELSSSLSAYECLSGFDEIDIIGAVIDIKKELVKTKTFYTHLNEIFEEAKHKNDLESYVLVLADSEKRAKFKNNLLKFIKSFKLVMTTQKKVFSDDEIKEFKEKIKFYLNLREIAQIRYHEKLDFKEYEKQMRELLDRYIGVGEIGPLGELVDIFDIKFDDEVKKAKNLNAKAQIISSAIAAVISEKLNSNPAFYNDISNRLNEIIKEYEEKRINEEEKLNQIINLKELITGKKEIKIYPQNIKTDSLKGFYDNLLEALYQVSDEATQKIAIKIDEIYNAFSKYPEWQNNSDIENEIDIALQGILWDLEDEMGIKFENLDEISKTMRKIGIYHYAN</sequence>
<evidence type="ECO:0000313" key="11">
    <source>
        <dbReference type="EMBL" id="SUX10827.1"/>
    </source>
</evidence>
<dbReference type="EMBL" id="UFVD01000001">
    <property type="protein sequence ID" value="SUX10827.1"/>
    <property type="molecule type" value="Genomic_DNA"/>
</dbReference>
<dbReference type="PROSITE" id="PS51192">
    <property type="entry name" value="HELICASE_ATP_BIND_1"/>
    <property type="match status" value="1"/>
</dbReference>
<dbReference type="Pfam" id="PF11867">
    <property type="entry name" value="T1RH-like_C"/>
    <property type="match status" value="1"/>
</dbReference>
<dbReference type="InterPro" id="IPR027417">
    <property type="entry name" value="P-loop_NTPase"/>
</dbReference>
<keyword evidence="4 10" id="KW-0547">Nucleotide-binding</keyword>
<dbReference type="SUPFAM" id="SSF52540">
    <property type="entry name" value="P-loop containing nucleoside triphosphate hydrolases"/>
    <property type="match status" value="2"/>
</dbReference>
<keyword evidence="3" id="KW-0540">Nuclease</keyword>
<evidence type="ECO:0000313" key="12">
    <source>
        <dbReference type="Proteomes" id="UP000254920"/>
    </source>
</evidence>
<evidence type="ECO:0000256" key="10">
    <source>
        <dbReference type="RuleBase" id="RU364115"/>
    </source>
</evidence>
<dbReference type="InterPro" id="IPR007409">
    <property type="entry name" value="Restrct_endonuc_type1_HsdR_N"/>
</dbReference>
<comment type="function">
    <text evidence="10">Subunit R is required for both nuclease and ATPase activities, but not for modification.</text>
</comment>
<dbReference type="SMART" id="SM00487">
    <property type="entry name" value="DEXDc"/>
    <property type="match status" value="1"/>
</dbReference>
<dbReference type="PANTHER" id="PTHR30195">
    <property type="entry name" value="TYPE I SITE-SPECIFIC DEOXYRIBONUCLEASE PROTEIN SUBUNIT M AND R"/>
    <property type="match status" value="1"/>
</dbReference>
<dbReference type="Pfam" id="PF22679">
    <property type="entry name" value="T1R_D3-like"/>
    <property type="match status" value="1"/>
</dbReference>
<keyword evidence="7 10" id="KW-0378">Hydrolase</keyword>
<dbReference type="PANTHER" id="PTHR30195:SF15">
    <property type="entry name" value="TYPE I RESTRICTION ENZYME HINDI ENDONUCLEASE SUBUNIT"/>
    <property type="match status" value="1"/>
</dbReference>
<name>A0A381DJW2_9BACT</name>
<dbReference type="REBASE" id="426024">
    <property type="entry name" value="Csp12475IP"/>
</dbReference>
<keyword evidence="6" id="KW-0255">Endonuclease</keyword>
<evidence type="ECO:0000256" key="2">
    <source>
        <dbReference type="ARBA" id="ARBA00008598"/>
    </source>
</evidence>
<evidence type="ECO:0000256" key="9">
    <source>
        <dbReference type="ARBA" id="ARBA00023125"/>
    </source>
</evidence>
<dbReference type="NCBIfam" id="TIGR00348">
    <property type="entry name" value="hsdR"/>
    <property type="match status" value="1"/>
</dbReference>